<dbReference type="AlphaFoldDB" id="A0A2C9W6W7"/>
<comment type="caution">
    <text evidence="1">The sequence shown here is derived from an EMBL/GenBank/DDBJ whole genome shotgun (WGS) entry which is preliminary data.</text>
</comment>
<reference evidence="2" key="1">
    <citation type="journal article" date="2016" name="Nat. Biotechnol.">
        <title>Sequencing wild and cultivated cassava and related species reveals extensive interspecific hybridization and genetic diversity.</title>
        <authorList>
            <person name="Bredeson J.V."/>
            <person name="Lyons J.B."/>
            <person name="Prochnik S.E."/>
            <person name="Wu G.A."/>
            <person name="Ha C.M."/>
            <person name="Edsinger-Gonzales E."/>
            <person name="Grimwood J."/>
            <person name="Schmutz J."/>
            <person name="Rabbi I.Y."/>
            <person name="Egesi C."/>
            <person name="Nauluvula P."/>
            <person name="Lebot V."/>
            <person name="Ndunguru J."/>
            <person name="Mkamilo G."/>
            <person name="Bart R.S."/>
            <person name="Setter T.L."/>
            <person name="Gleadow R.M."/>
            <person name="Kulakow P."/>
            <person name="Ferguson M.E."/>
            <person name="Rounsley S."/>
            <person name="Rokhsar D.S."/>
        </authorList>
    </citation>
    <scope>NUCLEOTIDE SEQUENCE [LARGE SCALE GENOMIC DNA]</scope>
    <source>
        <strain evidence="2">cv. AM560-2</strain>
    </source>
</reference>
<dbReference type="Gramene" id="Manes.03G041300.8.v8.1">
    <property type="protein sequence ID" value="Manes.03G041300.8.v8.1.CDS.1"/>
    <property type="gene ID" value="Manes.03G041300.v8.1"/>
</dbReference>
<organism evidence="1 2">
    <name type="scientific">Manihot esculenta</name>
    <name type="common">Cassava</name>
    <name type="synonym">Jatropha manihot</name>
    <dbReference type="NCBI Taxonomy" id="3983"/>
    <lineage>
        <taxon>Eukaryota</taxon>
        <taxon>Viridiplantae</taxon>
        <taxon>Streptophyta</taxon>
        <taxon>Embryophyta</taxon>
        <taxon>Tracheophyta</taxon>
        <taxon>Spermatophyta</taxon>
        <taxon>Magnoliopsida</taxon>
        <taxon>eudicotyledons</taxon>
        <taxon>Gunneridae</taxon>
        <taxon>Pentapetalae</taxon>
        <taxon>rosids</taxon>
        <taxon>fabids</taxon>
        <taxon>Malpighiales</taxon>
        <taxon>Euphorbiaceae</taxon>
        <taxon>Crotonoideae</taxon>
        <taxon>Manihoteae</taxon>
        <taxon>Manihot</taxon>
    </lineage>
</organism>
<evidence type="ECO:0008006" key="3">
    <source>
        <dbReference type="Google" id="ProtNLM"/>
    </source>
</evidence>
<name>A0A2C9W6W7_MANES</name>
<dbReference type="Pfam" id="PF07911">
    <property type="entry name" value="DUF1677"/>
    <property type="match status" value="1"/>
</dbReference>
<dbReference type="EMBL" id="CM004389">
    <property type="protein sequence ID" value="OAY54012.1"/>
    <property type="molecule type" value="Genomic_DNA"/>
</dbReference>
<keyword evidence="2" id="KW-1185">Reference proteome</keyword>
<dbReference type="InterPro" id="IPR012876">
    <property type="entry name" value="DUF1677_pln"/>
</dbReference>
<dbReference type="Gramene" id="Manes.03G041300.7.v8.1">
    <property type="protein sequence ID" value="Manes.03G041300.7.v8.1.CDS.1"/>
    <property type="gene ID" value="Manes.03G041300.v8.1"/>
</dbReference>
<protein>
    <recommendedName>
        <fullName evidence="3">DUF1677 family protein</fullName>
    </recommendedName>
</protein>
<dbReference type="Gramene" id="Manes.03G041300.9.v8.1">
    <property type="protein sequence ID" value="Manes.03G041300.9.v8.1.CDS.1"/>
    <property type="gene ID" value="Manes.03G041300.v8.1"/>
</dbReference>
<sequence length="151" mass="16691">MAISGAETQSNPAAKPGPQVEVESVKCYSCGFTEDCTPAYISRVRERYHGRWICGLCVEAVKDEVLRSDRLISTEEALNRHISFCNEFRSSSPPNQTEHPISVMGRILRRSLDCPRAIRSNSSEVLPDVDVEKIKGSALVRSGSCFSALSR</sequence>
<dbReference type="PANTHER" id="PTHR33108:SF3">
    <property type="entry name" value="DUF1677 FAMILY PROTEIN"/>
    <property type="match status" value="1"/>
</dbReference>
<dbReference type="Proteomes" id="UP000091857">
    <property type="component" value="Chromosome 3"/>
</dbReference>
<evidence type="ECO:0000313" key="2">
    <source>
        <dbReference type="Proteomes" id="UP000091857"/>
    </source>
</evidence>
<gene>
    <name evidence="1" type="ORF">MANES_03G041300v8</name>
</gene>
<dbReference type="Gramene" id="Manes.03G041300.6.v8.1">
    <property type="protein sequence ID" value="Manes.03G041300.6.v8.1.CDS.1"/>
    <property type="gene ID" value="Manes.03G041300.v8.1"/>
</dbReference>
<evidence type="ECO:0000313" key="1">
    <source>
        <dbReference type="EMBL" id="OAY54012.1"/>
    </source>
</evidence>
<accession>A0A2C9W6W7</accession>
<dbReference type="Gramene" id="Manes.03G041300.5.v8.1">
    <property type="protein sequence ID" value="Manes.03G041300.5.v8.1.CDS.1"/>
    <property type="gene ID" value="Manes.03G041300.v8.1"/>
</dbReference>
<dbReference type="STRING" id="3983.A0A2C9W6W7"/>
<dbReference type="PANTHER" id="PTHR33108">
    <property type="entry name" value="OS01G0745000 PROTEIN"/>
    <property type="match status" value="1"/>
</dbReference>
<dbReference type="OrthoDB" id="1911663at2759"/>
<dbReference type="OMA" id="MAIGESH"/>
<proteinExistence type="predicted"/>
<dbReference type="Gramene" id="Manes.03G041300.10.v8.1">
    <property type="protein sequence ID" value="Manes.03G041300.10.v8.1.CDS.1"/>
    <property type="gene ID" value="Manes.03G041300.v8.1"/>
</dbReference>